<evidence type="ECO:0000313" key="2">
    <source>
        <dbReference type="Proteomes" id="UP000054815"/>
    </source>
</evidence>
<accession>A0A0V0YF47</accession>
<gene>
    <name evidence="1" type="ORF">T4E_3848</name>
</gene>
<dbReference type="Proteomes" id="UP000054815">
    <property type="component" value="Unassembled WGS sequence"/>
</dbReference>
<evidence type="ECO:0000313" key="1">
    <source>
        <dbReference type="EMBL" id="KRX98608.1"/>
    </source>
</evidence>
<reference evidence="1 2" key="1">
    <citation type="submission" date="2015-01" db="EMBL/GenBank/DDBJ databases">
        <title>Evolution of Trichinella species and genotypes.</title>
        <authorList>
            <person name="Korhonen P.K."/>
            <person name="Edoardo P."/>
            <person name="Giuseppe L.R."/>
            <person name="Gasser R.B."/>
        </authorList>
    </citation>
    <scope>NUCLEOTIDE SEQUENCE [LARGE SCALE GENOMIC DNA]</scope>
    <source>
        <strain evidence="1">ISS141</strain>
    </source>
</reference>
<dbReference type="AlphaFoldDB" id="A0A0V0YF47"/>
<dbReference type="EMBL" id="JYDU01000020">
    <property type="protein sequence ID" value="KRX98608.1"/>
    <property type="molecule type" value="Genomic_DNA"/>
</dbReference>
<organism evidence="1 2">
    <name type="scientific">Trichinella pseudospiralis</name>
    <name type="common">Parasitic roundworm</name>
    <dbReference type="NCBI Taxonomy" id="6337"/>
    <lineage>
        <taxon>Eukaryota</taxon>
        <taxon>Metazoa</taxon>
        <taxon>Ecdysozoa</taxon>
        <taxon>Nematoda</taxon>
        <taxon>Enoplea</taxon>
        <taxon>Dorylaimia</taxon>
        <taxon>Trichinellida</taxon>
        <taxon>Trichinellidae</taxon>
        <taxon>Trichinella</taxon>
    </lineage>
</organism>
<protein>
    <submittedName>
        <fullName evidence="1">Uncharacterized protein</fullName>
    </submittedName>
</protein>
<name>A0A0V0YF47_TRIPS</name>
<sequence>MFIEMDEKWWKIELPKTKKYCTRVHNFNEYFTKVILKFVMLHCKQASSVLGEFQMAGIPLY</sequence>
<proteinExistence type="predicted"/>
<comment type="caution">
    <text evidence="1">The sequence shown here is derived from an EMBL/GenBank/DDBJ whole genome shotgun (WGS) entry which is preliminary data.</text>
</comment>